<accession>A0AAV2RI40</accession>
<dbReference type="GO" id="GO:0007608">
    <property type="term" value="P:sensory perception of smell"/>
    <property type="evidence" value="ECO:0007669"/>
    <property type="project" value="UniProtKB-ARBA"/>
</dbReference>
<dbReference type="PANTHER" id="PTHR11792:SF16">
    <property type="entry name" value="PHOSRESTIN-2"/>
    <property type="match status" value="1"/>
</dbReference>
<comment type="similarity">
    <text evidence="1">Belongs to the arrestin family.</text>
</comment>
<gene>
    <name evidence="4" type="ORF">MNOR_LOCUS24957</name>
</gene>
<keyword evidence="5" id="KW-1185">Reference proteome</keyword>
<dbReference type="GO" id="GO:0005737">
    <property type="term" value="C:cytoplasm"/>
    <property type="evidence" value="ECO:0007669"/>
    <property type="project" value="TreeGrafter"/>
</dbReference>
<dbReference type="Proteomes" id="UP001497623">
    <property type="component" value="Unassembled WGS sequence"/>
</dbReference>
<organism evidence="4 5">
    <name type="scientific">Meganyctiphanes norvegica</name>
    <name type="common">Northern krill</name>
    <name type="synonym">Thysanopoda norvegica</name>
    <dbReference type="NCBI Taxonomy" id="48144"/>
    <lineage>
        <taxon>Eukaryota</taxon>
        <taxon>Metazoa</taxon>
        <taxon>Ecdysozoa</taxon>
        <taxon>Arthropoda</taxon>
        <taxon>Crustacea</taxon>
        <taxon>Multicrustacea</taxon>
        <taxon>Malacostraca</taxon>
        <taxon>Eumalacostraca</taxon>
        <taxon>Eucarida</taxon>
        <taxon>Euphausiacea</taxon>
        <taxon>Euphausiidae</taxon>
        <taxon>Meganyctiphanes</taxon>
    </lineage>
</organism>
<evidence type="ECO:0000259" key="3">
    <source>
        <dbReference type="SMART" id="SM01017"/>
    </source>
</evidence>
<dbReference type="SUPFAM" id="SSF81296">
    <property type="entry name" value="E set domains"/>
    <property type="match status" value="2"/>
</dbReference>
<dbReference type="SMART" id="SM01017">
    <property type="entry name" value="Arrestin_C"/>
    <property type="match status" value="1"/>
</dbReference>
<dbReference type="GO" id="GO:0016060">
    <property type="term" value="P:negative regulation of phospholipase C-activating phototransduction signaling pathway"/>
    <property type="evidence" value="ECO:0007669"/>
    <property type="project" value="UniProtKB-ARBA"/>
</dbReference>
<name>A0AAV2RI40_MEGNR</name>
<proteinExistence type="inferred from homology"/>
<dbReference type="Pfam" id="PF02752">
    <property type="entry name" value="Arrestin_C"/>
    <property type="match status" value="1"/>
</dbReference>
<comment type="caution">
    <text evidence="4">The sequence shown here is derived from an EMBL/GenBank/DDBJ whole genome shotgun (WGS) entry which is preliminary data.</text>
</comment>
<feature type="domain" description="Arrestin C-terminal-like" evidence="3">
    <location>
        <begin position="208"/>
        <end position="363"/>
    </location>
</feature>
<dbReference type="InterPro" id="IPR014753">
    <property type="entry name" value="Arrestin_N"/>
</dbReference>
<sequence>MSTNVQFKVFKKTSDDGNLTIYLGRRDYVDHVGTVDPVDGVLLIEPEAMKGKKVFGQLVCSFRYGTEAEQCMNMKFEKSLYLQSEQIYPPTTKATPTKLQERAMKKLGSNSYPFSFKMPVSAPPSATICPKDDDEGKPCGVNYYIKAFIGNDEEDLSNKESLVQMSIRRIQYAPMKRDRKPCTIVKKDFMINPGELDLRGEGAKGVPQVELEMALDKEMYYHGEKISVHISVRNQTNNTVANIKATAVQCTDITMFGDRTYRAVVDQKTSTKGCPVLPGTSLEKNLHLIPTVEGAKSRRGVALDGPNENINAKLASTTLLVKPDDKDQFGMIITYHVKVKVYLGKLGGELSAELPFALMSPEPNLKAFMRADSQAKYEVEEE</sequence>
<dbReference type="Pfam" id="PF00339">
    <property type="entry name" value="Arrestin_N"/>
    <property type="match status" value="1"/>
</dbReference>
<evidence type="ECO:0000256" key="1">
    <source>
        <dbReference type="ARBA" id="ARBA00005298"/>
    </source>
</evidence>
<reference evidence="4 5" key="1">
    <citation type="submission" date="2024-05" db="EMBL/GenBank/DDBJ databases">
        <authorList>
            <person name="Wallberg A."/>
        </authorList>
    </citation>
    <scope>NUCLEOTIDE SEQUENCE [LARGE SCALE GENOMIC DNA]</scope>
</reference>
<evidence type="ECO:0000313" key="4">
    <source>
        <dbReference type="EMBL" id="CAL4125027.1"/>
    </source>
</evidence>
<evidence type="ECO:0000313" key="5">
    <source>
        <dbReference type="Proteomes" id="UP001497623"/>
    </source>
</evidence>
<dbReference type="InterPro" id="IPR011022">
    <property type="entry name" value="Arrestin_C-like"/>
</dbReference>
<dbReference type="FunFam" id="2.60.40.840:FF:000002">
    <property type="entry name" value="Arrestin 3"/>
    <property type="match status" value="1"/>
</dbReference>
<dbReference type="GO" id="GO:0007165">
    <property type="term" value="P:signal transduction"/>
    <property type="evidence" value="ECO:0007669"/>
    <property type="project" value="InterPro"/>
</dbReference>
<dbReference type="Gene3D" id="2.60.40.640">
    <property type="match status" value="1"/>
</dbReference>
<dbReference type="PRINTS" id="PR00309">
    <property type="entry name" value="ARRESTIN"/>
</dbReference>
<dbReference type="InterPro" id="IPR014752">
    <property type="entry name" value="Arrestin-like_C"/>
</dbReference>
<evidence type="ECO:0000256" key="2">
    <source>
        <dbReference type="ARBA" id="ARBA00022606"/>
    </source>
</evidence>
<dbReference type="GO" id="GO:0001664">
    <property type="term" value="F:G protein-coupled receptor binding"/>
    <property type="evidence" value="ECO:0007669"/>
    <property type="project" value="TreeGrafter"/>
</dbReference>
<dbReference type="Gene3D" id="2.60.40.840">
    <property type="match status" value="1"/>
</dbReference>
<dbReference type="GO" id="GO:0002031">
    <property type="term" value="P:G protein-coupled receptor internalization"/>
    <property type="evidence" value="ECO:0007669"/>
    <property type="project" value="TreeGrafter"/>
</dbReference>
<protein>
    <recommendedName>
        <fullName evidence="3">Arrestin C-terminal-like domain-containing protein</fullName>
    </recommendedName>
</protein>
<dbReference type="PANTHER" id="PTHR11792">
    <property type="entry name" value="ARRESTIN"/>
    <property type="match status" value="1"/>
</dbReference>
<dbReference type="GO" id="GO:0045494">
    <property type="term" value="P:photoreceptor cell maintenance"/>
    <property type="evidence" value="ECO:0007669"/>
    <property type="project" value="UniProtKB-ARBA"/>
</dbReference>
<dbReference type="AlphaFoldDB" id="A0AAV2RI40"/>
<dbReference type="EMBL" id="CAXKWB010023329">
    <property type="protein sequence ID" value="CAL4125027.1"/>
    <property type="molecule type" value="Genomic_DNA"/>
</dbReference>
<keyword evidence="2" id="KW-0716">Sensory transduction</keyword>
<dbReference type="InterPro" id="IPR000698">
    <property type="entry name" value="Arrestin"/>
</dbReference>
<dbReference type="InterPro" id="IPR011021">
    <property type="entry name" value="Arrestin-like_N"/>
</dbReference>
<dbReference type="InterPro" id="IPR014756">
    <property type="entry name" value="Ig_E-set"/>
</dbReference>